<sequence length="240" mass="27789">MVSNIFIKSAFVVVSIFVIAGAIHSLNTKREIRHIQENYEIISKLKEDYAKKYNIKDTSTITRDDLIASLPNGSWEKAFLLDRDNSSNLSNKNFIDENANIKIDQSERLKIMALRAKISKEQFILENGEYKIQIAPHSKNFYNEQKEWKDSVNSATNYLFAILLPNILDTNKKIDDVSNINIIKDFKESKVESFIPDYNNVIEDEKKDLKDRFLYSIKESLNSSTIGYEARVHQVLKDNL</sequence>
<keyword evidence="5" id="KW-1185">Reference proteome</keyword>
<evidence type="ECO:0000256" key="1">
    <source>
        <dbReference type="SAM" id="Phobius"/>
    </source>
</evidence>
<protein>
    <submittedName>
        <fullName evidence="2">Uncharacterized protein</fullName>
    </submittedName>
</protein>
<evidence type="ECO:0000313" key="3">
    <source>
        <dbReference type="EMBL" id="RXI25459.1"/>
    </source>
</evidence>
<keyword evidence="1" id="KW-0812">Transmembrane</keyword>
<keyword evidence="1" id="KW-1133">Transmembrane helix</keyword>
<feature type="transmembrane region" description="Helical" evidence="1">
    <location>
        <begin position="6"/>
        <end position="26"/>
    </location>
</feature>
<reference evidence="2 4" key="2">
    <citation type="submission" date="2018-08" db="EMBL/GenBank/DDBJ databases">
        <title>Complete genome of the Arcobacter skirrowii type strain LMG 6621.</title>
        <authorList>
            <person name="Miller W.G."/>
            <person name="Yee E."/>
            <person name="Bono J.L."/>
        </authorList>
    </citation>
    <scope>NUCLEOTIDE SEQUENCE [LARGE SCALE GENOMIC DNA]</scope>
    <source>
        <strain evidence="2 4">CCUG 10374</strain>
    </source>
</reference>
<accession>A0AAD0WNF6</accession>
<dbReference type="Proteomes" id="UP000262029">
    <property type="component" value="Chromosome"/>
</dbReference>
<evidence type="ECO:0000313" key="2">
    <source>
        <dbReference type="EMBL" id="AXX84731.1"/>
    </source>
</evidence>
<evidence type="ECO:0000313" key="5">
    <source>
        <dbReference type="Proteomes" id="UP000290580"/>
    </source>
</evidence>
<evidence type="ECO:0000313" key="4">
    <source>
        <dbReference type="Proteomes" id="UP000262029"/>
    </source>
</evidence>
<dbReference type="RefSeq" id="WP_115588601.1">
    <property type="nucleotide sequence ID" value="NZ_CP032099.1"/>
</dbReference>
<organism evidence="2 4">
    <name type="scientific">Aliarcobacter skirrowii CCUG 10374</name>
    <dbReference type="NCBI Taxonomy" id="1032239"/>
    <lineage>
        <taxon>Bacteria</taxon>
        <taxon>Pseudomonadati</taxon>
        <taxon>Campylobacterota</taxon>
        <taxon>Epsilonproteobacteria</taxon>
        <taxon>Campylobacterales</taxon>
        <taxon>Arcobacteraceae</taxon>
        <taxon>Aliarcobacter</taxon>
    </lineage>
</organism>
<dbReference type="EMBL" id="NXIC01000005">
    <property type="protein sequence ID" value="RXI25459.1"/>
    <property type="molecule type" value="Genomic_DNA"/>
</dbReference>
<dbReference type="Proteomes" id="UP000290580">
    <property type="component" value="Unassembled WGS sequence"/>
</dbReference>
<proteinExistence type="predicted"/>
<dbReference type="GeneID" id="61750667"/>
<reference evidence="3 5" key="1">
    <citation type="submission" date="2017-09" db="EMBL/GenBank/DDBJ databases">
        <title>Genomics of the genus Arcobacter.</title>
        <authorList>
            <person name="Perez-Cataluna A."/>
            <person name="Figueras M.J."/>
            <person name="Salas-Masso N."/>
        </authorList>
    </citation>
    <scope>NUCLEOTIDE SEQUENCE [LARGE SCALE GENOMIC DNA]</scope>
    <source>
        <strain evidence="3 5">LMG 6621</strain>
    </source>
</reference>
<name>A0AAD0WNF6_9BACT</name>
<dbReference type="AlphaFoldDB" id="A0AAD0WNF6"/>
<gene>
    <name evidence="2" type="ORF">ASKIR_0914</name>
    <name evidence="3" type="ORF">CP959_08515</name>
</gene>
<dbReference type="EMBL" id="CP032099">
    <property type="protein sequence ID" value="AXX84731.1"/>
    <property type="molecule type" value="Genomic_DNA"/>
</dbReference>
<keyword evidence="1" id="KW-0472">Membrane</keyword>